<dbReference type="InterPro" id="IPR037151">
    <property type="entry name" value="AlkB-like_sf"/>
</dbReference>
<feature type="binding site" evidence="1">
    <location>
        <position position="213"/>
    </location>
    <ligand>
        <name>2-oxoglutarate</name>
        <dbReference type="ChEBI" id="CHEBI:16810"/>
    </ligand>
</feature>
<dbReference type="GO" id="GO:0006307">
    <property type="term" value="P:DNA alkylation repair"/>
    <property type="evidence" value="ECO:0007669"/>
    <property type="project" value="TreeGrafter"/>
</dbReference>
<sequence length="262" mass="30918">MKRKQQDILSFFKSTNGTAQIIKKQKKNEPEVQYKPKWMQSVKVVNDSIPLIFDKIHWHRVSYYKPSFEKSLSNPRFTTVYGCDEDLKSETKRKYPIEPIPDFLLPVLKEVEKVTNQHYNMIMCNLYLEPGHSITWHSDDENFLGPNPCIASLTLGGTRDFFLREKADHQNKIKWELAHGDLIVMKGATQHDWEHAVPKRTQANEPRINLTFRKVIDYRGTNNYYKYTKFGDDDPSTSVRYLYNRKRRAVVIADEQQETKKE</sequence>
<evidence type="ECO:0000313" key="4">
    <source>
        <dbReference type="Proteomes" id="UP001431209"/>
    </source>
</evidence>
<dbReference type="SUPFAM" id="SSF51197">
    <property type="entry name" value="Clavaminate synthase-like"/>
    <property type="match status" value="1"/>
</dbReference>
<feature type="binding site" evidence="1">
    <location>
        <position position="137"/>
    </location>
    <ligand>
        <name>2-oxoglutarate</name>
        <dbReference type="ChEBI" id="CHEBI:16810"/>
    </ligand>
</feature>
<proteinExistence type="predicted"/>
<dbReference type="PROSITE" id="PS51471">
    <property type="entry name" value="FE2OG_OXY"/>
    <property type="match status" value="1"/>
</dbReference>
<feature type="binding site" evidence="1">
    <location>
        <position position="195"/>
    </location>
    <ligand>
        <name>2-oxoglutarate</name>
        <dbReference type="ChEBI" id="CHEBI:16810"/>
    </ligand>
</feature>
<keyword evidence="3" id="KW-0223">Dioxygenase</keyword>
<feature type="binding site" evidence="1">
    <location>
        <position position="211"/>
    </location>
    <ligand>
        <name>2-oxoglutarate</name>
        <dbReference type="ChEBI" id="CHEBI:16810"/>
    </ligand>
</feature>
<keyword evidence="4" id="KW-1185">Reference proteome</keyword>
<dbReference type="GO" id="GO:0051747">
    <property type="term" value="F:cytosine C-5 DNA demethylase activity"/>
    <property type="evidence" value="ECO:0007669"/>
    <property type="project" value="TreeGrafter"/>
</dbReference>
<evidence type="ECO:0000313" key="3">
    <source>
        <dbReference type="EMBL" id="KAL0479681.1"/>
    </source>
</evidence>
<evidence type="ECO:0000259" key="2">
    <source>
        <dbReference type="PROSITE" id="PS51471"/>
    </source>
</evidence>
<dbReference type="GO" id="GO:0035516">
    <property type="term" value="F:broad specificity oxidative DNA demethylase activity"/>
    <property type="evidence" value="ECO:0007669"/>
    <property type="project" value="TreeGrafter"/>
</dbReference>
<dbReference type="InterPro" id="IPR027450">
    <property type="entry name" value="AlkB-like"/>
</dbReference>
<feature type="domain" description="Fe2OG dioxygenase" evidence="2">
    <location>
        <begin position="118"/>
        <end position="216"/>
    </location>
</feature>
<accession>A0AAW2YQG7</accession>
<dbReference type="PANTHER" id="PTHR31573">
    <property type="entry name" value="ALPHA-KETOGLUTARATE-DEPENDENT DIOXYGENASE ALKB HOMOLOG 2"/>
    <property type="match status" value="1"/>
</dbReference>
<dbReference type="GO" id="GO:0008198">
    <property type="term" value="F:ferrous iron binding"/>
    <property type="evidence" value="ECO:0007669"/>
    <property type="project" value="TreeGrafter"/>
</dbReference>
<feature type="binding site" evidence="1">
    <location>
        <position position="127"/>
    </location>
    <ligand>
        <name>2-oxoglutarate</name>
        <dbReference type="ChEBI" id="CHEBI:16810"/>
    </ligand>
</feature>
<evidence type="ECO:0000256" key="1">
    <source>
        <dbReference type="PIRSR" id="PIRSR632852-1"/>
    </source>
</evidence>
<comment type="caution">
    <text evidence="3">The sequence shown here is derived from an EMBL/GenBank/DDBJ whole genome shotgun (WGS) entry which is preliminary data.</text>
</comment>
<dbReference type="InterPro" id="IPR005123">
    <property type="entry name" value="Oxoglu/Fe-dep_dioxygenase_dom"/>
</dbReference>
<feature type="binding site" evidence="1">
    <location>
        <position position="140"/>
    </location>
    <ligand>
        <name>substrate</name>
    </ligand>
</feature>
<gene>
    <name evidence="3" type="ORF">AKO1_010988</name>
</gene>
<keyword evidence="3" id="KW-0560">Oxidoreductase</keyword>
<protein>
    <submittedName>
        <fullName evidence="3">Alpha-ketoglutarate-dependent dioxygenase</fullName>
    </submittedName>
</protein>
<reference evidence="3 4" key="1">
    <citation type="submission" date="2024-03" db="EMBL/GenBank/DDBJ databases">
        <title>The Acrasis kona genome and developmental transcriptomes reveal deep origins of eukaryotic multicellular pathways.</title>
        <authorList>
            <person name="Sheikh S."/>
            <person name="Fu C.-J."/>
            <person name="Brown M.W."/>
            <person name="Baldauf S.L."/>
        </authorList>
    </citation>
    <scope>NUCLEOTIDE SEQUENCE [LARGE SCALE GENOMIC DNA]</scope>
    <source>
        <strain evidence="3 4">ATCC MYA-3509</strain>
    </source>
</reference>
<dbReference type="AlphaFoldDB" id="A0AAW2YQG7"/>
<name>A0AAW2YQG7_9EUKA</name>
<dbReference type="Pfam" id="PF13532">
    <property type="entry name" value="2OG-FeII_Oxy_2"/>
    <property type="match status" value="1"/>
</dbReference>
<dbReference type="InterPro" id="IPR032852">
    <property type="entry name" value="ALKBH2"/>
</dbReference>
<organism evidence="3 4">
    <name type="scientific">Acrasis kona</name>
    <dbReference type="NCBI Taxonomy" id="1008807"/>
    <lineage>
        <taxon>Eukaryota</taxon>
        <taxon>Discoba</taxon>
        <taxon>Heterolobosea</taxon>
        <taxon>Tetramitia</taxon>
        <taxon>Eutetramitia</taxon>
        <taxon>Acrasidae</taxon>
        <taxon>Acrasis</taxon>
    </lineage>
</organism>
<dbReference type="PANTHER" id="PTHR31573:SF1">
    <property type="entry name" value="DNA OXIDATIVE DEMETHYLASE ALKBH2"/>
    <property type="match status" value="1"/>
</dbReference>
<feature type="binding site" evidence="1">
    <location>
        <begin position="68"/>
        <end position="70"/>
    </location>
    <ligand>
        <name>substrate</name>
    </ligand>
</feature>
<dbReference type="EMBL" id="JAOPGA020000585">
    <property type="protein sequence ID" value="KAL0479681.1"/>
    <property type="molecule type" value="Genomic_DNA"/>
</dbReference>
<dbReference type="Proteomes" id="UP001431209">
    <property type="component" value="Unassembled WGS sequence"/>
</dbReference>
<feature type="binding site" evidence="1">
    <location>
        <position position="207"/>
    </location>
    <ligand>
        <name>2-oxoglutarate</name>
        <dbReference type="ChEBI" id="CHEBI:16810"/>
    </ligand>
</feature>
<dbReference type="Gene3D" id="2.60.120.590">
    <property type="entry name" value="Alpha-ketoglutarate-dependent dioxygenase AlkB-like"/>
    <property type="match status" value="1"/>
</dbReference>
<feature type="binding site" evidence="1">
    <location>
        <position position="125"/>
    </location>
    <ligand>
        <name>2-oxoglutarate</name>
        <dbReference type="ChEBI" id="CHEBI:16810"/>
    </ligand>
</feature>